<dbReference type="AlphaFoldDB" id="D8LDN9"/>
<reference evidence="2 3" key="1">
    <citation type="journal article" date="2010" name="Nature">
        <title>The Ectocarpus genome and the independent evolution of multicellularity in brown algae.</title>
        <authorList>
            <person name="Cock J.M."/>
            <person name="Sterck L."/>
            <person name="Rouze P."/>
            <person name="Scornet D."/>
            <person name="Allen A.E."/>
            <person name="Amoutzias G."/>
            <person name="Anthouard V."/>
            <person name="Artiguenave F."/>
            <person name="Aury J.M."/>
            <person name="Badger J.H."/>
            <person name="Beszteri B."/>
            <person name="Billiau K."/>
            <person name="Bonnet E."/>
            <person name="Bothwell J.H."/>
            <person name="Bowler C."/>
            <person name="Boyen C."/>
            <person name="Brownlee C."/>
            <person name="Carrano C.J."/>
            <person name="Charrier B."/>
            <person name="Cho G.Y."/>
            <person name="Coelho S.M."/>
            <person name="Collen J."/>
            <person name="Corre E."/>
            <person name="Da Silva C."/>
            <person name="Delage L."/>
            <person name="Delaroque N."/>
            <person name="Dittami S.M."/>
            <person name="Doulbeau S."/>
            <person name="Elias M."/>
            <person name="Farnham G."/>
            <person name="Gachon C.M."/>
            <person name="Gschloessl B."/>
            <person name="Heesch S."/>
            <person name="Jabbari K."/>
            <person name="Jubin C."/>
            <person name="Kawai H."/>
            <person name="Kimura K."/>
            <person name="Kloareg B."/>
            <person name="Kupper F.C."/>
            <person name="Lang D."/>
            <person name="Le Bail A."/>
            <person name="Leblanc C."/>
            <person name="Lerouge P."/>
            <person name="Lohr M."/>
            <person name="Lopez P.J."/>
            <person name="Martens C."/>
            <person name="Maumus F."/>
            <person name="Michel G."/>
            <person name="Miranda-Saavedra D."/>
            <person name="Morales J."/>
            <person name="Moreau H."/>
            <person name="Motomura T."/>
            <person name="Nagasato C."/>
            <person name="Napoli C.A."/>
            <person name="Nelson D.R."/>
            <person name="Nyvall-Collen P."/>
            <person name="Peters A.F."/>
            <person name="Pommier C."/>
            <person name="Potin P."/>
            <person name="Poulain J."/>
            <person name="Quesneville H."/>
            <person name="Read B."/>
            <person name="Rensing S.A."/>
            <person name="Ritter A."/>
            <person name="Rousvoal S."/>
            <person name="Samanta M."/>
            <person name="Samson G."/>
            <person name="Schroeder D.C."/>
            <person name="Segurens B."/>
            <person name="Strittmatter M."/>
            <person name="Tonon T."/>
            <person name="Tregear J.W."/>
            <person name="Valentin K."/>
            <person name="von Dassow P."/>
            <person name="Yamagishi T."/>
            <person name="Van de Peer Y."/>
            <person name="Wincker P."/>
        </authorList>
    </citation>
    <scope>NUCLEOTIDE SEQUENCE [LARGE SCALE GENOMIC DNA]</scope>
    <source>
        <strain evidence="3">Ec32 / CCAP1310/4</strain>
    </source>
</reference>
<evidence type="ECO:0000313" key="2">
    <source>
        <dbReference type="EMBL" id="CBN78446.1"/>
    </source>
</evidence>
<accession>D8LDN9</accession>
<dbReference type="Proteomes" id="UP000002630">
    <property type="component" value="Linkage Group LG33"/>
</dbReference>
<dbReference type="EMBL" id="FN647885">
    <property type="protein sequence ID" value="CBN78446.1"/>
    <property type="molecule type" value="Genomic_DNA"/>
</dbReference>
<evidence type="ECO:0000256" key="1">
    <source>
        <dbReference type="SAM" id="Phobius"/>
    </source>
</evidence>
<sequence length="522" mass="56545">MTGITAPCTCSVDGVSGLADTRYQGYSFTGCGAHVDYTLNTFEGGGYERTWCYVTSPPDCPGESPYIPEGFKTDNTLPEWEALGAAWKECYDGYRCEAWWGGLEGSPDGEPVVLDAPLDWPDCCALCSGSGSDDGDGSGTTSTCVAWSFDPSTGSCQRMSTVAEPSYDYSWGAWNSNNTISGYPGYFEAPLTDCWGRSQYDLCVNTNAAFIIPGVIVAFISLCCMWASGFCAPSARAGLLRELAIEQPQSSRLVKVACAEVACTKTVKSTGKGGTKITYTYNGTFVTRDGAVFNLPPPTRRPKMHEASRRIEKRMLSVLHNTKRNPRADPSLARRCETPDGLRAEFSKMVRAVPRKPEASRSGGSFYRSHVLGHPNVPVERDAAVDHRFDCILLVGTEEPGRTPTKVLLVGILGEDRITCVGEDVLGASVADFCCASFCFVLAAALLFIMCITLLTNEAAQNMAAWTFEGDHRVGAIIGLVLCTCVPLSLFVWKCRKSGKLLRSIRECPLVAESDRVINSRT</sequence>
<keyword evidence="1" id="KW-0812">Transmembrane</keyword>
<gene>
    <name evidence="2" type="ORF">Esi_0121_0032</name>
</gene>
<feature type="transmembrane region" description="Helical" evidence="1">
    <location>
        <begin position="475"/>
        <end position="493"/>
    </location>
</feature>
<dbReference type="EMBL" id="FN649758">
    <property type="protein sequence ID" value="CBN78446.1"/>
    <property type="molecule type" value="Genomic_DNA"/>
</dbReference>
<keyword evidence="3" id="KW-1185">Reference proteome</keyword>
<keyword evidence="1" id="KW-1133">Transmembrane helix</keyword>
<proteinExistence type="predicted"/>
<dbReference type="OrthoDB" id="10442832at2759"/>
<feature type="transmembrane region" description="Helical" evidence="1">
    <location>
        <begin position="433"/>
        <end position="455"/>
    </location>
</feature>
<feature type="transmembrane region" description="Helical" evidence="1">
    <location>
        <begin position="208"/>
        <end position="232"/>
    </location>
</feature>
<name>D8LDN9_ECTSI</name>
<organism evidence="2 3">
    <name type="scientific">Ectocarpus siliculosus</name>
    <name type="common">Brown alga</name>
    <name type="synonym">Conferva siliculosa</name>
    <dbReference type="NCBI Taxonomy" id="2880"/>
    <lineage>
        <taxon>Eukaryota</taxon>
        <taxon>Sar</taxon>
        <taxon>Stramenopiles</taxon>
        <taxon>Ochrophyta</taxon>
        <taxon>PX clade</taxon>
        <taxon>Phaeophyceae</taxon>
        <taxon>Ectocarpales</taxon>
        <taxon>Ectocarpaceae</taxon>
        <taxon>Ectocarpus</taxon>
    </lineage>
</organism>
<dbReference type="InParanoid" id="D8LDN9"/>
<keyword evidence="1" id="KW-0472">Membrane</keyword>
<protein>
    <submittedName>
        <fullName evidence="2">Uncharacterized protein</fullName>
    </submittedName>
</protein>
<evidence type="ECO:0000313" key="3">
    <source>
        <dbReference type="Proteomes" id="UP000002630"/>
    </source>
</evidence>